<feature type="transmembrane region" description="Helical" evidence="9">
    <location>
        <begin position="110"/>
        <end position="128"/>
    </location>
</feature>
<evidence type="ECO:0000256" key="3">
    <source>
        <dbReference type="ARBA" id="ARBA00022475"/>
    </source>
</evidence>
<feature type="transmembrane region" description="Helical" evidence="9">
    <location>
        <begin position="265"/>
        <end position="285"/>
    </location>
</feature>
<feature type="domain" description="Acyltransferase 3" evidence="10">
    <location>
        <begin position="42"/>
        <end position="372"/>
    </location>
</feature>
<evidence type="ECO:0000256" key="6">
    <source>
        <dbReference type="ARBA" id="ARBA00022989"/>
    </source>
</evidence>
<reference evidence="11 12" key="1">
    <citation type="submission" date="2021-05" db="EMBL/GenBank/DDBJ databases">
        <title>Staphylococcus fleurettii isolated from lake water in First Nation community in Manitoba, Canada.</title>
        <authorList>
            <person name="Bashar S."/>
            <person name="Murdock A."/>
            <person name="Patidar R."/>
            <person name="Golding G."/>
            <person name="Farenhorst A."/>
            <person name="Kumar A."/>
        </authorList>
    </citation>
    <scope>NUCLEOTIDE SEQUENCE [LARGE SCALE GENOMIC DNA]</scope>
    <source>
        <strain evidence="11 12">SF002</strain>
    </source>
</reference>
<keyword evidence="7 9" id="KW-0472">Membrane</keyword>
<gene>
    <name evidence="11" type="ORF">JJQ58_12210</name>
</gene>
<evidence type="ECO:0000256" key="7">
    <source>
        <dbReference type="ARBA" id="ARBA00023136"/>
    </source>
</evidence>
<keyword evidence="5 9" id="KW-0812">Transmembrane</keyword>
<evidence type="ECO:0000256" key="5">
    <source>
        <dbReference type="ARBA" id="ARBA00022692"/>
    </source>
</evidence>
<keyword evidence="6 9" id="KW-1133">Transmembrane helix</keyword>
<evidence type="ECO:0000256" key="1">
    <source>
        <dbReference type="ARBA" id="ARBA00004651"/>
    </source>
</evidence>
<dbReference type="InterPro" id="IPR036514">
    <property type="entry name" value="SGNH_hydro_sf"/>
</dbReference>
<feature type="transmembrane region" description="Helical" evidence="9">
    <location>
        <begin position="64"/>
        <end position="89"/>
    </location>
</feature>
<keyword evidence="3" id="KW-1003">Cell membrane</keyword>
<comment type="subcellular location">
    <subcellularLocation>
        <location evidence="1">Cell membrane</location>
        <topology evidence="1">Multi-pass membrane protein</topology>
    </subcellularLocation>
</comment>
<keyword evidence="8" id="KW-0012">Acyltransferase</keyword>
<dbReference type="RefSeq" id="WP_203154231.1">
    <property type="nucleotide sequence ID" value="NZ_JAEPSA010000035.1"/>
</dbReference>
<organism evidence="11 12">
    <name type="scientific">Mammaliicoccus fleurettii</name>
    <dbReference type="NCBI Taxonomy" id="150056"/>
    <lineage>
        <taxon>Bacteria</taxon>
        <taxon>Bacillati</taxon>
        <taxon>Bacillota</taxon>
        <taxon>Bacilli</taxon>
        <taxon>Bacillales</taxon>
        <taxon>Staphylococcaceae</taxon>
        <taxon>Mammaliicoccus</taxon>
    </lineage>
</organism>
<dbReference type="PANTHER" id="PTHR23028">
    <property type="entry name" value="ACETYLTRANSFERASE"/>
    <property type="match status" value="1"/>
</dbReference>
<dbReference type="PANTHER" id="PTHR23028:SF53">
    <property type="entry name" value="ACYL_TRANSF_3 DOMAIN-CONTAINING PROTEIN"/>
    <property type="match status" value="1"/>
</dbReference>
<dbReference type="Gene3D" id="3.40.50.1110">
    <property type="entry name" value="SGNH hydrolase"/>
    <property type="match status" value="1"/>
</dbReference>
<proteinExistence type="inferred from homology"/>
<keyword evidence="4" id="KW-0808">Transferase</keyword>
<dbReference type="EMBL" id="JAGXBM010000033">
    <property type="protein sequence ID" value="MBS3698231.1"/>
    <property type="molecule type" value="Genomic_DNA"/>
</dbReference>
<feature type="transmembrane region" description="Helical" evidence="9">
    <location>
        <begin position="291"/>
        <end position="314"/>
    </location>
</feature>
<evidence type="ECO:0000256" key="4">
    <source>
        <dbReference type="ARBA" id="ARBA00022679"/>
    </source>
</evidence>
<evidence type="ECO:0000313" key="11">
    <source>
        <dbReference type="EMBL" id="MBS3698231.1"/>
    </source>
</evidence>
<accession>A0ABS5MRD2</accession>
<dbReference type="Proteomes" id="UP000681586">
    <property type="component" value="Unassembled WGS sequence"/>
</dbReference>
<feature type="transmembrane region" description="Helical" evidence="9">
    <location>
        <begin position="326"/>
        <end position="345"/>
    </location>
</feature>
<keyword evidence="12" id="KW-1185">Reference proteome</keyword>
<evidence type="ECO:0000256" key="9">
    <source>
        <dbReference type="SAM" id="Phobius"/>
    </source>
</evidence>
<name>A0ABS5MRD2_9STAP</name>
<dbReference type="Pfam" id="PF01757">
    <property type="entry name" value="Acyl_transf_3"/>
    <property type="match status" value="1"/>
</dbReference>
<evidence type="ECO:0000256" key="8">
    <source>
        <dbReference type="ARBA" id="ARBA00023315"/>
    </source>
</evidence>
<feature type="transmembrane region" description="Helical" evidence="9">
    <location>
        <begin position="235"/>
        <end position="253"/>
    </location>
</feature>
<feature type="transmembrane region" description="Helical" evidence="9">
    <location>
        <begin position="40"/>
        <end position="58"/>
    </location>
</feature>
<feature type="transmembrane region" description="Helical" evidence="9">
    <location>
        <begin position="201"/>
        <end position="220"/>
    </location>
</feature>
<dbReference type="CDD" id="cd01840">
    <property type="entry name" value="SGNH_hydrolase_yrhL_like"/>
    <property type="match status" value="1"/>
</dbReference>
<comment type="similarity">
    <text evidence="2">Belongs to the acyltransferase 3 family.</text>
</comment>
<sequence length="624" mass="72287">MYVFVKLWYNSTDSNIYIYYKEPINNAWSRKKINSHPIRYLYGLDGLRALAVISIIIYHLNPKWLSGGFLGVDTFFIISGYLITSILLHEYNHTGSIDLIQFWKKRIKRLLPAVLFLISVVLIYTLIFEPNIIKNVKQDALAALFYVSNWWYIFHDVSYFDSFKIMPLKHLWSLAIEEQFYIVWPPLLLLLIRIKKLKKHFLLIIFICSIISVLAMIFIAHPNADNSRVYFGTDTRLQTLLLGVLLAYIWPPFRLKDKIKLPLKITIESFGLVSIGLLIIFIMTVSSNDNWFYFGGIYFISLCTLPAIASVVHPSTLLSKILGNRIFLWIGQRSYSLYLWHYPVITFTNRHFVQGHIPFYIIIVEIILTLILAECSYRYVEVPFRKEGLKYFIPNKYALKKMILRSCTALILISCSIITLFGHYDYLQHENKKEVKTAYTVSGNNASHKSVILPVPKIDINKPHTTNKNIHKDPPLFIGDSVMVDIGEELHKDYPDSIIDGKVGRNLYDAIPLVQDKYSDFKQKNQQVVLELGTNGDFSYEDLNNLISLFGDSKVYVVNTNVPRDWKKSVNEKLSKVANTHKNVQLIDWNCRAEGNTDYFAYDGIHLERKGVQALVSEINKHLK</sequence>
<dbReference type="InterPro" id="IPR002656">
    <property type="entry name" value="Acyl_transf_3_dom"/>
</dbReference>
<evidence type="ECO:0000259" key="10">
    <source>
        <dbReference type="Pfam" id="PF01757"/>
    </source>
</evidence>
<dbReference type="InterPro" id="IPR050879">
    <property type="entry name" value="Acyltransferase_3"/>
</dbReference>
<evidence type="ECO:0000256" key="2">
    <source>
        <dbReference type="ARBA" id="ARBA00007400"/>
    </source>
</evidence>
<feature type="transmembrane region" description="Helical" evidence="9">
    <location>
        <begin position="357"/>
        <end position="381"/>
    </location>
</feature>
<protein>
    <submittedName>
        <fullName evidence="11">Acetyltransferase</fullName>
    </submittedName>
</protein>
<evidence type="ECO:0000313" key="12">
    <source>
        <dbReference type="Proteomes" id="UP000681586"/>
    </source>
</evidence>
<comment type="caution">
    <text evidence="11">The sequence shown here is derived from an EMBL/GenBank/DDBJ whole genome shotgun (WGS) entry which is preliminary data.</text>
</comment>
<dbReference type="SUPFAM" id="SSF52266">
    <property type="entry name" value="SGNH hydrolase"/>
    <property type="match status" value="1"/>
</dbReference>
<feature type="transmembrane region" description="Helical" evidence="9">
    <location>
        <begin position="402"/>
        <end position="424"/>
    </location>
</feature>